<reference evidence="3 4" key="1">
    <citation type="journal article" date="2016" name="Nat. Commun.">
        <title>Thousands of microbial genomes shed light on interconnected biogeochemical processes in an aquifer system.</title>
        <authorList>
            <person name="Anantharaman K."/>
            <person name="Brown C.T."/>
            <person name="Hug L.A."/>
            <person name="Sharon I."/>
            <person name="Castelle C.J."/>
            <person name="Probst A.J."/>
            <person name="Thomas B.C."/>
            <person name="Singh A."/>
            <person name="Wilkins M.J."/>
            <person name="Karaoz U."/>
            <person name="Brodie E.L."/>
            <person name="Williams K.H."/>
            <person name="Hubbard S.S."/>
            <person name="Banfield J.F."/>
        </authorList>
    </citation>
    <scope>NUCLEOTIDE SEQUENCE [LARGE SCALE GENOMIC DNA]</scope>
</reference>
<organism evidence="3 4">
    <name type="scientific">Candidatus Adlerbacteria bacterium RIFOXYC1_FULL_48_26</name>
    <dbReference type="NCBI Taxonomy" id="1797247"/>
    <lineage>
        <taxon>Bacteria</taxon>
        <taxon>Candidatus Adleribacteriota</taxon>
    </lineage>
</organism>
<keyword evidence="2" id="KW-1133">Transmembrane helix</keyword>
<protein>
    <submittedName>
        <fullName evidence="3">Uncharacterized protein</fullName>
    </submittedName>
</protein>
<accession>A0A1F4Y450</accession>
<name>A0A1F4Y450_9BACT</name>
<evidence type="ECO:0000313" key="3">
    <source>
        <dbReference type="EMBL" id="OGC88729.1"/>
    </source>
</evidence>
<keyword evidence="2" id="KW-0472">Membrane</keyword>
<dbReference type="EMBL" id="MEXB01000004">
    <property type="protein sequence ID" value="OGC88729.1"/>
    <property type="molecule type" value="Genomic_DNA"/>
</dbReference>
<dbReference type="STRING" id="1797247.A2419_03125"/>
<proteinExistence type="predicted"/>
<dbReference type="AlphaFoldDB" id="A0A1F4Y450"/>
<feature type="transmembrane region" description="Helical" evidence="2">
    <location>
        <begin position="5"/>
        <end position="26"/>
    </location>
</feature>
<evidence type="ECO:0000313" key="4">
    <source>
        <dbReference type="Proteomes" id="UP000176568"/>
    </source>
</evidence>
<evidence type="ECO:0000256" key="1">
    <source>
        <dbReference type="SAM" id="MobiDB-lite"/>
    </source>
</evidence>
<dbReference type="Proteomes" id="UP000176568">
    <property type="component" value="Unassembled WGS sequence"/>
</dbReference>
<gene>
    <name evidence="3" type="ORF">A2419_03125</name>
</gene>
<comment type="caution">
    <text evidence="3">The sequence shown here is derived from an EMBL/GenBank/DDBJ whole genome shotgun (WGS) entry which is preliminary data.</text>
</comment>
<feature type="region of interest" description="Disordered" evidence="1">
    <location>
        <begin position="448"/>
        <end position="469"/>
    </location>
</feature>
<keyword evidence="2" id="KW-0812">Transmembrane</keyword>
<evidence type="ECO:0000256" key="2">
    <source>
        <dbReference type="SAM" id="Phobius"/>
    </source>
</evidence>
<sequence>MNKKFVYIILIALAIFLLVALLWWWFLRREGNAIQNTGTFGTAQNAQNNATSSNGTPTNIGTPLGPDVDLGVEQPNTPLGSIGQNTANGQVPNQPGGTGVTTVGPITVGTPVVVGTVGVPNVVWLSGDPASTTTGGITNSPGTVFNPTAINEIVSSNPTGNGGITPNIGYNGYGQQQGSGSGSALGSIGIAAGVGVVSCAVVPAMQAVAQALGFAEATGKQAAAQATASGAAAAVAAMSVSTVDLGTNTRLALGLPALSGQIGQLGGNQTSQQTIDQFMGCITRNIAKIMLQQITNSVVNWINSGFNGSPAFVQNPTQFIQKTADVIAGQYIQSSALSFLCSPFQLQVRIAIAQSYANRSSAASCTLTQVSNNITNFMRGSFSTAGGWPALLSFTSMPTNNPYGAFMYASAGISLVTSNAQRQVQTDLLQGSGFLSFQQKVAGSCVTTASPPAPSLNKSITPKGGPTNSSQQLYEVCDYVTATPGKVIADSLGATEKSTLDQLTLAKSFDEIISALINQLMTRTLQGGLSNLSGANGYASNFYTADQQQAQNGQQALLAQMQSDTATAGQYGSVQQGSIQDIQSAQNQLNNAYNCWNNVAQASTTATITPSTQAQALTNAATASTTFNSLNTTIDSYNDRITKVNVAIIALQELQSRVLSVSSGSDLSSIQSDYNAAKASGQFPTGADVTNAQQNRVTLQSQMSTISQQANDSLQQCNAIF</sequence>